<evidence type="ECO:0000313" key="9">
    <source>
        <dbReference type="EMBL" id="EDM26340.1"/>
    </source>
</evidence>
<evidence type="ECO:0000256" key="4">
    <source>
        <dbReference type="ARBA" id="ARBA00022777"/>
    </source>
</evidence>
<evidence type="ECO:0000256" key="2">
    <source>
        <dbReference type="ARBA" id="ARBA00022679"/>
    </source>
</evidence>
<evidence type="ECO:0000256" key="1">
    <source>
        <dbReference type="ARBA" id="ARBA00022527"/>
    </source>
</evidence>
<dbReference type="eggNOG" id="COG0515">
    <property type="taxonomic scope" value="Bacteria"/>
</dbReference>
<dbReference type="SMART" id="SM00220">
    <property type="entry name" value="S_TKc"/>
    <property type="match status" value="1"/>
</dbReference>
<dbReference type="SUPFAM" id="SSF51126">
    <property type="entry name" value="Pectin lyase-like"/>
    <property type="match status" value="1"/>
</dbReference>
<dbReference type="RefSeq" id="WP_007279826.1">
    <property type="nucleotide sequence ID" value="NZ_ABCK01000017.1"/>
</dbReference>
<dbReference type="PANTHER" id="PTHR24351">
    <property type="entry name" value="RIBOSOMAL PROTEIN S6 KINASE"/>
    <property type="match status" value="1"/>
</dbReference>
<dbReference type="InterPro" id="IPR000719">
    <property type="entry name" value="Prot_kinase_dom"/>
</dbReference>
<keyword evidence="5" id="KW-0067">ATP-binding</keyword>
<keyword evidence="1 9" id="KW-0723">Serine/threonine-protein kinase</keyword>
<feature type="region of interest" description="Disordered" evidence="6">
    <location>
        <begin position="383"/>
        <end position="409"/>
    </location>
</feature>
<keyword evidence="7" id="KW-0812">Transmembrane</keyword>
<keyword evidence="7" id="KW-1133">Transmembrane helix</keyword>
<dbReference type="AlphaFoldDB" id="A6DPP5"/>
<feature type="compositionally biased region" description="Polar residues" evidence="6">
    <location>
        <begin position="395"/>
        <end position="405"/>
    </location>
</feature>
<name>A6DPP5_9BACT</name>
<dbReference type="Proteomes" id="UP000004947">
    <property type="component" value="Unassembled WGS sequence"/>
</dbReference>
<dbReference type="OrthoDB" id="9786339at2"/>
<sequence>MKFILTCKHCLYQITLDSAEINEQYPCLNCQSEIQIRPDSMAEGVDLNEDLTTVYEINDDGFSKLFVSFDKNEGQLFLTRVFDKSFYSAVSSPNDVKDIMEASSTNASDNHLAILHSAYFDQYLYQVMPYMKLESIEEIIDNDFLWSPLQSLDLCYDILESLDHAYSITGSGHFNLTPHNIFIDNDGLVKFFDFSLAPQLLQDSRFASCGFNIFDIYYTSPELVQGLHYPDQSSDLYSLGHCIYYMVTGLTPLGPAEDKSEILKQELTFPNTTLELLDEEFLQIIKNITHKERNHRFQSYRQLINAIDQYYNSIGHVRLKQMEGEKTLLYQSQHFIQHVLPQVKKKPKSLTIKSKANYNSEIIRQKISTQAYLPKEFKTKIIHPHQTKKRRLQQRPHSQMLNRSKTAGKAKKRRSLLTYIIVAAAVLTICAFLLIHETKQIPPYTPLNSKPIIISQNSNENQAKTNASVDDIKNGNTNLQVRPKESSVNFSFYKEELNKELPNFDKILQQMTHDLQVASEDDAQKLMLIQKTSHQRLNEQKKRVLNRLESKTLPLIKENKKSAAIKIVDNYSDYLAQKTSLERQQISNNIQKAQPNLETPKEDKLQLLALQLVNNDIAGAIKTSAKLKIPGKEKTLQSLNKLIQESNKSHLLKRIFTAILSSNDPIIPINYQGGMIDAEFNSYNFDAEHISVKVYHEANNLNLNIPFKKLNPRYLVTWIEQNNTDEQAFLRFIFLLQNDDYTEAYRYLTPYQGPLAQSLKPLVQQLLNSELEMAYEILFKNFHQKFGSEINFSGFSIDNQIALIKLIKELQKQYQLADFTLIKKDLIAKYLTELESKTLPPIQHEIIVGSDSQFKLPRLALALNNKNTTIRLLPGIYKTPIVIKQNNIQLIGCNGVQIHTDILIQATNCELKNLNLHSGNIIIDQNIQSIKILNTNLKNGSFKLSPNTENIEINNCIFNGISIADSAKKINIQNSLIFPNNKLKSSVSGSPKRTQFLNCIFIADNTPIFTNLQKYNDFKLRYCLFSSDYYLVKDQHHNIAILNELKPIFSQINFCLKDQSKFMNQRQGDFRLSPKSPGYLKGYQRLSIGVQMNDTLILLY</sequence>
<proteinExistence type="predicted"/>
<dbReference type="SUPFAM" id="SSF56112">
    <property type="entry name" value="Protein kinase-like (PK-like)"/>
    <property type="match status" value="1"/>
</dbReference>
<keyword evidence="2" id="KW-0808">Transferase</keyword>
<feature type="compositionally biased region" description="Basic residues" evidence="6">
    <location>
        <begin position="383"/>
        <end position="394"/>
    </location>
</feature>
<dbReference type="Pfam" id="PF00069">
    <property type="entry name" value="Pkinase"/>
    <property type="match status" value="1"/>
</dbReference>
<evidence type="ECO:0000256" key="6">
    <source>
        <dbReference type="SAM" id="MobiDB-lite"/>
    </source>
</evidence>
<dbReference type="InterPro" id="IPR011009">
    <property type="entry name" value="Kinase-like_dom_sf"/>
</dbReference>
<dbReference type="GO" id="GO:0004674">
    <property type="term" value="F:protein serine/threonine kinase activity"/>
    <property type="evidence" value="ECO:0007669"/>
    <property type="project" value="UniProtKB-KW"/>
</dbReference>
<protein>
    <submittedName>
        <fullName evidence="9">Serine/threonine protein kinase</fullName>
    </submittedName>
</protein>
<evidence type="ECO:0000256" key="5">
    <source>
        <dbReference type="ARBA" id="ARBA00022840"/>
    </source>
</evidence>
<feature type="domain" description="Protein kinase" evidence="8">
    <location>
        <begin position="51"/>
        <end position="311"/>
    </location>
</feature>
<evidence type="ECO:0000313" key="10">
    <source>
        <dbReference type="Proteomes" id="UP000004947"/>
    </source>
</evidence>
<evidence type="ECO:0000256" key="3">
    <source>
        <dbReference type="ARBA" id="ARBA00022741"/>
    </source>
</evidence>
<dbReference type="GO" id="GO:0005524">
    <property type="term" value="F:ATP binding"/>
    <property type="evidence" value="ECO:0007669"/>
    <property type="project" value="UniProtKB-KW"/>
</dbReference>
<dbReference type="PROSITE" id="PS50011">
    <property type="entry name" value="PROTEIN_KINASE_DOM"/>
    <property type="match status" value="1"/>
</dbReference>
<dbReference type="STRING" id="313628.LNTAR_19752"/>
<dbReference type="Gene3D" id="1.10.510.10">
    <property type="entry name" value="Transferase(Phosphotransferase) domain 1"/>
    <property type="match status" value="1"/>
</dbReference>
<organism evidence="9 10">
    <name type="scientific">Lentisphaera araneosa HTCC2155</name>
    <dbReference type="NCBI Taxonomy" id="313628"/>
    <lineage>
        <taxon>Bacteria</taxon>
        <taxon>Pseudomonadati</taxon>
        <taxon>Lentisphaerota</taxon>
        <taxon>Lentisphaeria</taxon>
        <taxon>Lentisphaerales</taxon>
        <taxon>Lentisphaeraceae</taxon>
        <taxon>Lentisphaera</taxon>
    </lineage>
</organism>
<keyword evidence="10" id="KW-1185">Reference proteome</keyword>
<keyword evidence="7" id="KW-0472">Membrane</keyword>
<keyword evidence="3" id="KW-0547">Nucleotide-binding</keyword>
<dbReference type="InterPro" id="IPR011050">
    <property type="entry name" value="Pectin_lyase_fold/virulence"/>
</dbReference>
<comment type="caution">
    <text evidence="9">The sequence shown here is derived from an EMBL/GenBank/DDBJ whole genome shotgun (WGS) entry which is preliminary data.</text>
</comment>
<gene>
    <name evidence="9" type="ORF">LNTAR_19752</name>
</gene>
<evidence type="ECO:0000256" key="7">
    <source>
        <dbReference type="SAM" id="Phobius"/>
    </source>
</evidence>
<accession>A6DPP5</accession>
<dbReference type="EMBL" id="ABCK01000017">
    <property type="protein sequence ID" value="EDM26340.1"/>
    <property type="molecule type" value="Genomic_DNA"/>
</dbReference>
<feature type="transmembrane region" description="Helical" evidence="7">
    <location>
        <begin position="416"/>
        <end position="435"/>
    </location>
</feature>
<evidence type="ECO:0000259" key="8">
    <source>
        <dbReference type="PROSITE" id="PS50011"/>
    </source>
</evidence>
<keyword evidence="4 9" id="KW-0418">Kinase</keyword>
<reference evidence="9 10" key="1">
    <citation type="journal article" date="2010" name="J. Bacteriol.">
        <title>Genome sequence of Lentisphaera araneosa HTCC2155T, the type species of the order Lentisphaerales in the phylum Lentisphaerae.</title>
        <authorList>
            <person name="Thrash J.C."/>
            <person name="Cho J.C."/>
            <person name="Vergin K.L."/>
            <person name="Morris R.M."/>
            <person name="Giovannoni S.J."/>
        </authorList>
    </citation>
    <scope>NUCLEOTIDE SEQUENCE [LARGE SCALE GENOMIC DNA]</scope>
    <source>
        <strain evidence="9 10">HTCC2155</strain>
    </source>
</reference>